<sequence length="122" mass="13064">MSGNLFAKKESESSSLQLAAGFLEEDGAIPTPTAMVLPHPIHPHPQHAGNQRCASSERDAVMAQCSDFQAGICLLLLPIRMKVLTVVAYCVGLPVLPWVHSMGLYPYLLGVGTCPFSNLSIC</sequence>
<dbReference type="AlphaFoldDB" id="A0A8C9EK60"/>
<reference evidence="1" key="2">
    <citation type="submission" date="2025-09" db="UniProtKB">
        <authorList>
            <consortium name="Ensembl"/>
        </authorList>
    </citation>
    <scope>IDENTIFICATION</scope>
</reference>
<dbReference type="Proteomes" id="UP000694428">
    <property type="component" value="Unplaced"/>
</dbReference>
<evidence type="ECO:0000313" key="2">
    <source>
        <dbReference type="Proteomes" id="UP000694428"/>
    </source>
</evidence>
<proteinExistence type="predicted"/>
<organism evidence="1 2">
    <name type="scientific">Pavo cristatus</name>
    <name type="common">Indian peafowl</name>
    <name type="synonym">Blue peafowl</name>
    <dbReference type="NCBI Taxonomy" id="9049"/>
    <lineage>
        <taxon>Eukaryota</taxon>
        <taxon>Metazoa</taxon>
        <taxon>Chordata</taxon>
        <taxon>Craniata</taxon>
        <taxon>Vertebrata</taxon>
        <taxon>Euteleostomi</taxon>
        <taxon>Archelosauria</taxon>
        <taxon>Archosauria</taxon>
        <taxon>Dinosauria</taxon>
        <taxon>Saurischia</taxon>
        <taxon>Theropoda</taxon>
        <taxon>Coelurosauria</taxon>
        <taxon>Aves</taxon>
        <taxon>Neognathae</taxon>
        <taxon>Galloanserae</taxon>
        <taxon>Galliformes</taxon>
        <taxon>Phasianidae</taxon>
        <taxon>Phasianinae</taxon>
        <taxon>Pavo</taxon>
    </lineage>
</organism>
<protein>
    <submittedName>
        <fullName evidence="1">Uncharacterized protein</fullName>
    </submittedName>
</protein>
<reference evidence="1" key="1">
    <citation type="submission" date="2025-08" db="UniProtKB">
        <authorList>
            <consortium name="Ensembl"/>
        </authorList>
    </citation>
    <scope>IDENTIFICATION</scope>
</reference>
<dbReference type="Ensembl" id="ENSPSTT00000001486.1">
    <property type="protein sequence ID" value="ENSPSTP00000001408.1"/>
    <property type="gene ID" value="ENSPSTG00000001107.1"/>
</dbReference>
<evidence type="ECO:0000313" key="1">
    <source>
        <dbReference type="Ensembl" id="ENSPSTP00000001408.1"/>
    </source>
</evidence>
<accession>A0A8C9EK60</accession>
<keyword evidence="2" id="KW-1185">Reference proteome</keyword>
<name>A0A8C9EK60_PAVCR</name>